<keyword evidence="3" id="KW-0378">Hydrolase</keyword>
<evidence type="ECO:0000313" key="4">
    <source>
        <dbReference type="Proteomes" id="UP001596484"/>
    </source>
</evidence>
<keyword evidence="4" id="KW-1185">Reference proteome</keyword>
<dbReference type="InterPro" id="IPR002711">
    <property type="entry name" value="HNH"/>
</dbReference>
<evidence type="ECO:0000259" key="2">
    <source>
        <dbReference type="SMART" id="SM00507"/>
    </source>
</evidence>
<dbReference type="Proteomes" id="UP001596484">
    <property type="component" value="Unassembled WGS sequence"/>
</dbReference>
<feature type="region of interest" description="Disordered" evidence="1">
    <location>
        <begin position="147"/>
        <end position="167"/>
    </location>
</feature>
<dbReference type="Pfam" id="PF01844">
    <property type="entry name" value="HNH"/>
    <property type="match status" value="1"/>
</dbReference>
<keyword evidence="3" id="KW-0540">Nuclease</keyword>
<proteinExistence type="predicted"/>
<evidence type="ECO:0000256" key="1">
    <source>
        <dbReference type="SAM" id="MobiDB-lite"/>
    </source>
</evidence>
<keyword evidence="3" id="KW-0255">Endonuclease</keyword>
<comment type="caution">
    <text evidence="3">The sequence shown here is derived from an EMBL/GenBank/DDBJ whole genome shotgun (WGS) entry which is preliminary data.</text>
</comment>
<gene>
    <name evidence="3" type="ORF">ACFQS9_23795</name>
</gene>
<dbReference type="CDD" id="cd00085">
    <property type="entry name" value="HNHc"/>
    <property type="match status" value="1"/>
</dbReference>
<reference evidence="4" key="1">
    <citation type="journal article" date="2019" name="Int. J. Syst. Evol. Microbiol.">
        <title>The Global Catalogue of Microorganisms (GCM) 10K type strain sequencing project: providing services to taxonomists for standard genome sequencing and annotation.</title>
        <authorList>
            <consortium name="The Broad Institute Genomics Platform"/>
            <consortium name="The Broad Institute Genome Sequencing Center for Infectious Disease"/>
            <person name="Wu L."/>
            <person name="Ma J."/>
        </authorList>
    </citation>
    <scope>NUCLEOTIDE SEQUENCE [LARGE SCALE GENOMIC DNA]</scope>
    <source>
        <strain evidence="4">ICMP 19430</strain>
    </source>
</reference>
<protein>
    <submittedName>
        <fullName evidence="3">HNH endonuclease signature motif containing protein</fullName>
    </submittedName>
</protein>
<sequence>MKYTKEILQAAVENSTSVAGVLRYLDLAATGGSHAHLSRRIKKLGIDTSHFTGGAHLKGRPAPNRLTPADILVVRPPGSPRVKPHQLRRALIEAGVPHLCAACGIGPVWNGWPLTLHVDHINGDYLDSRLENLRFLCPNCHTQTASWAGRNRAARPASDTPPDDAVA</sequence>
<dbReference type="RefSeq" id="WP_378409015.1">
    <property type="nucleotide sequence ID" value="NZ_JBHTCS010000028.1"/>
</dbReference>
<evidence type="ECO:0000313" key="3">
    <source>
        <dbReference type="EMBL" id="MFC7450924.1"/>
    </source>
</evidence>
<dbReference type="GO" id="GO:0004519">
    <property type="term" value="F:endonuclease activity"/>
    <property type="evidence" value="ECO:0007669"/>
    <property type="project" value="UniProtKB-KW"/>
</dbReference>
<feature type="domain" description="HNH nuclease" evidence="2">
    <location>
        <begin position="86"/>
        <end position="142"/>
    </location>
</feature>
<name>A0ABW2S4F1_9NOCA</name>
<dbReference type="EMBL" id="JBHTCS010000028">
    <property type="protein sequence ID" value="MFC7450924.1"/>
    <property type="molecule type" value="Genomic_DNA"/>
</dbReference>
<dbReference type="SMART" id="SM00507">
    <property type="entry name" value="HNHc"/>
    <property type="match status" value="1"/>
</dbReference>
<dbReference type="InterPro" id="IPR003615">
    <property type="entry name" value="HNH_nuc"/>
</dbReference>
<accession>A0ABW2S4F1</accession>
<organism evidence="3 4">
    <name type="scientific">Rhodococcus daqingensis</name>
    <dbReference type="NCBI Taxonomy" id="2479363"/>
    <lineage>
        <taxon>Bacteria</taxon>
        <taxon>Bacillati</taxon>
        <taxon>Actinomycetota</taxon>
        <taxon>Actinomycetes</taxon>
        <taxon>Mycobacteriales</taxon>
        <taxon>Nocardiaceae</taxon>
        <taxon>Rhodococcus</taxon>
    </lineage>
</organism>